<keyword evidence="6 14" id="KW-0375">Hydrogen ion transport</keyword>
<evidence type="ECO:0000256" key="6">
    <source>
        <dbReference type="ARBA" id="ARBA00022781"/>
    </source>
</evidence>
<dbReference type="Pfam" id="PF00895">
    <property type="entry name" value="ATP-synt_8"/>
    <property type="match status" value="1"/>
</dbReference>
<keyword evidence="7 15" id="KW-1133">Transmembrane helix</keyword>
<dbReference type="GO" id="GO:0031966">
    <property type="term" value="C:mitochondrial membrane"/>
    <property type="evidence" value="ECO:0007669"/>
    <property type="project" value="UniProtKB-SubCell"/>
</dbReference>
<keyword evidence="3 14" id="KW-0813">Transport</keyword>
<evidence type="ECO:0000256" key="1">
    <source>
        <dbReference type="ARBA" id="ARBA00004304"/>
    </source>
</evidence>
<evidence type="ECO:0000256" key="10">
    <source>
        <dbReference type="ARBA" id="ARBA00023136"/>
    </source>
</evidence>
<evidence type="ECO:0000256" key="7">
    <source>
        <dbReference type="ARBA" id="ARBA00022989"/>
    </source>
</evidence>
<dbReference type="PANTHER" id="PTHR39937:SF1">
    <property type="entry name" value="ATP SYNTHASE PROTEIN 8"/>
    <property type="match status" value="1"/>
</dbReference>
<evidence type="ECO:0000256" key="3">
    <source>
        <dbReference type="ARBA" id="ARBA00022448"/>
    </source>
</evidence>
<keyword evidence="4 14" id="KW-0138">CF(0)</keyword>
<dbReference type="InterPro" id="IPR050635">
    <property type="entry name" value="ATPase_protein_8"/>
</dbReference>
<comment type="subunit">
    <text evidence="13">Component of the ATP synthase complex composed at least of ATP5F1A/subunit alpha, ATP5F1B/subunit beta, ATP5MC1/subunit c (homooctomer), MT-ATP6/subunit a, MT-ATP8/subunit 8, ATP5ME/subunit e, ATP5MF/subunit f, ATP5MG/subunit g, ATP5MK/subunit k, ATP5MJ/subunit j, ATP5F1C/subunit gamma, ATP5F1D/subunit delta, ATP5F1E/subunit epsilon, ATP5PF/subunit F6, ATP5PB/subunit b, ATP5PD/subunit d, ATP5PO/subunit OSCP. ATP synthase complex consists of a soluble F(1) head domain (subunits alpha(3) and beta(3)) - the catalytic core - and a membrane F(0) domain - the membrane proton channel (subunits c, a, 8, e, f, g, k and j). These two domains are linked by a central stalk (subunits gamma, delta, and epsilon) rotating inside the F1 region and a stationary peripheral stalk (subunits F6, b, d, and OSCP).</text>
</comment>
<keyword evidence="10 15" id="KW-0472">Membrane</keyword>
<dbReference type="EMBL" id="MT855985">
    <property type="protein sequence ID" value="QOW83879.1"/>
    <property type="molecule type" value="Genomic_DNA"/>
</dbReference>
<evidence type="ECO:0000313" key="16">
    <source>
        <dbReference type="EMBL" id="QOW83879.1"/>
    </source>
</evidence>
<proteinExistence type="inferred from homology"/>
<evidence type="ECO:0000256" key="14">
    <source>
        <dbReference type="RuleBase" id="RU003661"/>
    </source>
</evidence>
<evidence type="ECO:0000256" key="15">
    <source>
        <dbReference type="SAM" id="Phobius"/>
    </source>
</evidence>
<evidence type="ECO:0000256" key="13">
    <source>
        <dbReference type="ARBA" id="ARBA00064647"/>
    </source>
</evidence>
<geneLocation type="mitochondrion" evidence="16"/>
<dbReference type="GO" id="GO:0015986">
    <property type="term" value="P:proton motive force-driven ATP synthesis"/>
    <property type="evidence" value="ECO:0007669"/>
    <property type="project" value="InterPro"/>
</dbReference>
<evidence type="ECO:0000256" key="9">
    <source>
        <dbReference type="ARBA" id="ARBA00023128"/>
    </source>
</evidence>
<comment type="similarity">
    <text evidence="2 14">Belongs to the ATPase protein 8 family.</text>
</comment>
<gene>
    <name evidence="16" type="primary">atp8</name>
</gene>
<evidence type="ECO:0000256" key="11">
    <source>
        <dbReference type="ARBA" id="ARBA00023310"/>
    </source>
</evidence>
<name>A0A7S7BHR4_MURCI</name>
<evidence type="ECO:0000256" key="2">
    <source>
        <dbReference type="ARBA" id="ARBA00008892"/>
    </source>
</evidence>
<protein>
    <recommendedName>
        <fullName evidence="14">ATP synthase complex subunit 8</fullName>
    </recommendedName>
</protein>
<dbReference type="AlphaFoldDB" id="A0A7S7BHR4"/>
<evidence type="ECO:0000256" key="5">
    <source>
        <dbReference type="ARBA" id="ARBA00022692"/>
    </source>
</evidence>
<dbReference type="InterPro" id="IPR001421">
    <property type="entry name" value="ATP8_metazoa"/>
</dbReference>
<feature type="transmembrane region" description="Helical" evidence="15">
    <location>
        <begin position="6"/>
        <end position="26"/>
    </location>
</feature>
<evidence type="ECO:0000256" key="4">
    <source>
        <dbReference type="ARBA" id="ARBA00022547"/>
    </source>
</evidence>
<dbReference type="GO" id="GO:0015078">
    <property type="term" value="F:proton transmembrane transporter activity"/>
    <property type="evidence" value="ECO:0007669"/>
    <property type="project" value="InterPro"/>
</dbReference>
<keyword evidence="9 14" id="KW-0496">Mitochondrion</keyword>
<accession>A0A7S7BHR4</accession>
<evidence type="ECO:0000256" key="8">
    <source>
        <dbReference type="ARBA" id="ARBA00023065"/>
    </source>
</evidence>
<dbReference type="PANTHER" id="PTHR39937">
    <property type="entry name" value="ATP SYNTHASE PROTEIN 8"/>
    <property type="match status" value="1"/>
</dbReference>
<keyword evidence="11" id="KW-0066">ATP synthesis</keyword>
<organism evidence="16">
    <name type="scientific">Muraenesox cinereus</name>
    <name type="common">Daggertooth pike conger</name>
    <name type="synonym">Muraena cinerea</name>
    <dbReference type="NCBI Taxonomy" id="7946"/>
    <lineage>
        <taxon>Eukaryota</taxon>
        <taxon>Metazoa</taxon>
        <taxon>Chordata</taxon>
        <taxon>Craniata</taxon>
        <taxon>Vertebrata</taxon>
        <taxon>Euteleostomi</taxon>
        <taxon>Actinopterygii</taxon>
        <taxon>Neopterygii</taxon>
        <taxon>Teleostei</taxon>
        <taxon>Anguilliformes</taxon>
        <taxon>Muraenesocidae</taxon>
        <taxon>Muraenesox</taxon>
    </lineage>
</organism>
<keyword evidence="8 14" id="KW-0406">Ion transport</keyword>
<sequence length="55" mass="6649">MPQLILHPWFAIFVFSWLIFLTTTFTKILNHTFNNQPNLLTAKKLGVTPWDWPWY</sequence>
<comment type="function">
    <text evidence="12">Subunit 8, of the mitochondrial membrane ATP synthase complex (F(1)F(0) ATP synthase or Complex V) that produces ATP from ADP in the presence of a proton gradient across the membrane which is generated by electron transport complexes of the respiratory chain. ATP synthase complex consist of a soluble F(1) head domain - the catalytic core - and a membrane F(1) domain - the membrane proton channel. These two domains are linked by a central stalk rotating inside the F(1) region and a stationary peripheral stalk. During catalysis, ATP synthesis in the catalytic domain of F(1) is coupled via a rotary mechanism of the central stalk subunits to proton translocation. In vivo, can only synthesize ATP although its ATP hydrolase activity can be activated artificially in vitro. Part of the complex F(0) domain.</text>
</comment>
<reference evidence="16" key="1">
    <citation type="submission" date="2020-08" db="EMBL/GenBank/DDBJ databases">
        <title>The complete mitochondrial genome of Muraenesox cinereus.</title>
        <authorList>
            <person name="Yanping W."/>
        </authorList>
    </citation>
    <scope>NUCLEOTIDE SEQUENCE</scope>
</reference>
<dbReference type="GO" id="GO:0045259">
    <property type="term" value="C:proton-transporting ATP synthase complex"/>
    <property type="evidence" value="ECO:0007669"/>
    <property type="project" value="UniProtKB-KW"/>
</dbReference>
<keyword evidence="5 14" id="KW-0812">Transmembrane</keyword>
<evidence type="ECO:0000256" key="12">
    <source>
        <dbReference type="ARBA" id="ARBA00053067"/>
    </source>
</evidence>
<comment type="subcellular location">
    <subcellularLocation>
        <location evidence="1 14">Mitochondrion membrane</location>
        <topology evidence="1 14">Single-pass membrane protein</topology>
    </subcellularLocation>
</comment>